<dbReference type="SUPFAM" id="SSF48317">
    <property type="entry name" value="Acid phosphatase/Vanadium-dependent haloperoxidase"/>
    <property type="match status" value="1"/>
</dbReference>
<feature type="transmembrane region" description="Helical" evidence="1">
    <location>
        <begin position="166"/>
        <end position="187"/>
    </location>
</feature>
<dbReference type="Proteomes" id="UP001155077">
    <property type="component" value="Unassembled WGS sequence"/>
</dbReference>
<dbReference type="InterPro" id="IPR000326">
    <property type="entry name" value="PAP2/HPO"/>
</dbReference>
<sequence>MNTIAYKFFEDSRSVFYSLIILLVIFFSLTAYVQSYPVTSIDLEFSKAIQEFENNAIISLMKFVSWFGGTFKVVSLSFGAASIFYILKLKKEALFVASTIGVSVINGGIKMLIERPRPAESFVNILYEANNHSFPSGHTSFYIVFFGFLIYLMLRLSTFDNIIRKMIIILSLFLITTIPFSRVYLGVHWLTDVIGGFLLGLIVLITIISLYTRLKNYNEQWSNDQRTIKSRD</sequence>
<evidence type="ECO:0000259" key="2">
    <source>
        <dbReference type="SMART" id="SM00014"/>
    </source>
</evidence>
<proteinExistence type="predicted"/>
<keyword evidence="1" id="KW-0812">Transmembrane</keyword>
<dbReference type="CDD" id="cd03392">
    <property type="entry name" value="PAP2_like_2"/>
    <property type="match status" value="1"/>
</dbReference>
<evidence type="ECO:0000313" key="3">
    <source>
        <dbReference type="EMBL" id="MCM8570841.1"/>
    </source>
</evidence>
<keyword evidence="4" id="KW-1185">Reference proteome</keyword>
<feature type="transmembrane region" description="Helical" evidence="1">
    <location>
        <begin position="15"/>
        <end position="33"/>
    </location>
</feature>
<name>A0ABT0Z548_9FLAO</name>
<dbReference type="SMART" id="SM00014">
    <property type="entry name" value="acidPPc"/>
    <property type="match status" value="1"/>
</dbReference>
<dbReference type="PANTHER" id="PTHR14969">
    <property type="entry name" value="SPHINGOSINE-1-PHOSPHATE PHOSPHOHYDROLASE"/>
    <property type="match status" value="1"/>
</dbReference>
<dbReference type="InterPro" id="IPR036938">
    <property type="entry name" value="PAP2/HPO_sf"/>
</dbReference>
<gene>
    <name evidence="3" type="ORF">NE848_15700</name>
</gene>
<dbReference type="Pfam" id="PF01569">
    <property type="entry name" value="PAP2"/>
    <property type="match status" value="1"/>
</dbReference>
<feature type="domain" description="Phosphatidic acid phosphatase type 2/haloperoxidase" evidence="2">
    <location>
        <begin position="93"/>
        <end position="208"/>
    </location>
</feature>
<dbReference type="RefSeq" id="WP_252115440.1">
    <property type="nucleotide sequence ID" value="NZ_JAMSCK010000006.1"/>
</dbReference>
<keyword evidence="1" id="KW-0472">Membrane</keyword>
<protein>
    <submittedName>
        <fullName evidence="3">Phosphatase PAP2 family protein</fullName>
    </submittedName>
</protein>
<comment type="caution">
    <text evidence="3">The sequence shown here is derived from an EMBL/GenBank/DDBJ whole genome shotgun (WGS) entry which is preliminary data.</text>
</comment>
<dbReference type="EMBL" id="JAMSCK010000006">
    <property type="protein sequence ID" value="MCM8570841.1"/>
    <property type="molecule type" value="Genomic_DNA"/>
</dbReference>
<keyword evidence="1" id="KW-1133">Transmembrane helix</keyword>
<dbReference type="PANTHER" id="PTHR14969:SF13">
    <property type="entry name" value="AT30094P"/>
    <property type="match status" value="1"/>
</dbReference>
<feature type="transmembrane region" description="Helical" evidence="1">
    <location>
        <begin position="63"/>
        <end position="87"/>
    </location>
</feature>
<feature type="transmembrane region" description="Helical" evidence="1">
    <location>
        <begin position="133"/>
        <end position="154"/>
    </location>
</feature>
<evidence type="ECO:0000256" key="1">
    <source>
        <dbReference type="SAM" id="Phobius"/>
    </source>
</evidence>
<organism evidence="3 4">
    <name type="scientific">Gramella jeungdoensis</name>
    <dbReference type="NCBI Taxonomy" id="708091"/>
    <lineage>
        <taxon>Bacteria</taxon>
        <taxon>Pseudomonadati</taxon>
        <taxon>Bacteroidota</taxon>
        <taxon>Flavobacteriia</taxon>
        <taxon>Flavobacteriales</taxon>
        <taxon>Flavobacteriaceae</taxon>
        <taxon>Christiangramia</taxon>
    </lineage>
</organism>
<reference evidence="3" key="1">
    <citation type="submission" date="2022-06" db="EMBL/GenBank/DDBJ databases">
        <title>Gramella sediminis sp. nov., isolated from deep-sea sediment of the Indian Ocean.</title>
        <authorList>
            <person name="Yang L."/>
        </authorList>
    </citation>
    <scope>NUCLEOTIDE SEQUENCE</scope>
    <source>
        <strain evidence="3">HMD3159</strain>
    </source>
</reference>
<feature type="transmembrane region" description="Helical" evidence="1">
    <location>
        <begin position="94"/>
        <end position="113"/>
    </location>
</feature>
<feature type="transmembrane region" description="Helical" evidence="1">
    <location>
        <begin position="193"/>
        <end position="212"/>
    </location>
</feature>
<dbReference type="Gene3D" id="1.20.144.10">
    <property type="entry name" value="Phosphatidic acid phosphatase type 2/haloperoxidase"/>
    <property type="match status" value="1"/>
</dbReference>
<accession>A0ABT0Z548</accession>
<evidence type="ECO:0000313" key="4">
    <source>
        <dbReference type="Proteomes" id="UP001155077"/>
    </source>
</evidence>